<evidence type="ECO:0000313" key="2">
    <source>
        <dbReference type="EMBL" id="KIH54471.1"/>
    </source>
</evidence>
<dbReference type="EMBL" id="KN739037">
    <property type="protein sequence ID" value="KIH54471.1"/>
    <property type="molecule type" value="Genomic_DNA"/>
</dbReference>
<keyword evidence="3" id="KW-1185">Reference proteome</keyword>
<proteinExistence type="predicted"/>
<dbReference type="Proteomes" id="UP000054047">
    <property type="component" value="Unassembled WGS sequence"/>
</dbReference>
<evidence type="ECO:0000313" key="3">
    <source>
        <dbReference type="Proteomes" id="UP000054047"/>
    </source>
</evidence>
<organism evidence="2 3">
    <name type="scientific">Ancylostoma duodenale</name>
    <dbReference type="NCBI Taxonomy" id="51022"/>
    <lineage>
        <taxon>Eukaryota</taxon>
        <taxon>Metazoa</taxon>
        <taxon>Ecdysozoa</taxon>
        <taxon>Nematoda</taxon>
        <taxon>Chromadorea</taxon>
        <taxon>Rhabditida</taxon>
        <taxon>Rhabditina</taxon>
        <taxon>Rhabditomorpha</taxon>
        <taxon>Strongyloidea</taxon>
        <taxon>Ancylostomatidae</taxon>
        <taxon>Ancylostomatinae</taxon>
        <taxon>Ancylostoma</taxon>
    </lineage>
</organism>
<gene>
    <name evidence="2" type="ORF">ANCDUO_15382</name>
</gene>
<accession>A0A0C2GBX8</accession>
<name>A0A0C2GBX8_9BILA</name>
<dbReference type="OrthoDB" id="5814184at2759"/>
<reference evidence="2 3" key="1">
    <citation type="submission" date="2013-12" db="EMBL/GenBank/DDBJ databases">
        <title>Draft genome of the parsitic nematode Ancylostoma duodenale.</title>
        <authorList>
            <person name="Mitreva M."/>
        </authorList>
    </citation>
    <scope>NUCLEOTIDE SEQUENCE [LARGE SCALE GENOMIC DNA]</scope>
    <source>
        <strain evidence="2 3">Zhejiang</strain>
    </source>
</reference>
<dbReference type="AlphaFoldDB" id="A0A0C2GBX8"/>
<protein>
    <submittedName>
        <fullName evidence="2">Uncharacterized protein</fullName>
    </submittedName>
</protein>
<feature type="region of interest" description="Disordered" evidence="1">
    <location>
        <begin position="51"/>
        <end position="71"/>
    </location>
</feature>
<evidence type="ECO:0000256" key="1">
    <source>
        <dbReference type="SAM" id="MobiDB-lite"/>
    </source>
</evidence>
<sequence length="71" mass="8233">MKIFSRKQDENEASVVERSIERDATAYAKLSKIRWAGQVVRLNDNRCARSVRDWTSRNVKRTTGRPPTKVV</sequence>